<proteinExistence type="predicted"/>
<dbReference type="Gene3D" id="1.10.40.30">
    <property type="entry name" value="Fumarase/aspartase (C-terminal domain)"/>
    <property type="match status" value="1"/>
</dbReference>
<dbReference type="AlphaFoldDB" id="A0A1B7KVL4"/>
<evidence type="ECO:0000256" key="1">
    <source>
        <dbReference type="ARBA" id="ARBA00023239"/>
    </source>
</evidence>
<dbReference type="Pfam" id="PF10415">
    <property type="entry name" value="FumaraseC_C"/>
    <property type="match status" value="1"/>
</dbReference>
<dbReference type="InterPro" id="IPR018951">
    <property type="entry name" value="Fumarase_C_C"/>
</dbReference>
<accession>A0A1B7KVL4</accession>
<name>A0A1B7KVL4_PARTM</name>
<evidence type="ECO:0000313" key="3">
    <source>
        <dbReference type="EMBL" id="OAT74087.1"/>
    </source>
</evidence>
<dbReference type="GO" id="GO:0006531">
    <property type="term" value="P:aspartate metabolic process"/>
    <property type="evidence" value="ECO:0007669"/>
    <property type="project" value="TreeGrafter"/>
</dbReference>
<dbReference type="PANTHER" id="PTHR42696:SF2">
    <property type="entry name" value="ASPARTATE AMMONIA-LYASE"/>
    <property type="match status" value="1"/>
</dbReference>
<dbReference type="GO" id="GO:0006099">
    <property type="term" value="P:tricarboxylic acid cycle"/>
    <property type="evidence" value="ECO:0007669"/>
    <property type="project" value="InterPro"/>
</dbReference>
<dbReference type="GO" id="GO:0005829">
    <property type="term" value="C:cytosol"/>
    <property type="evidence" value="ECO:0007669"/>
    <property type="project" value="TreeGrafter"/>
</dbReference>
<dbReference type="Proteomes" id="UP000078290">
    <property type="component" value="Unassembled WGS sequence"/>
</dbReference>
<dbReference type="InterPro" id="IPR051546">
    <property type="entry name" value="Aspartate_Ammonia-Lyase"/>
</dbReference>
<evidence type="ECO:0000259" key="2">
    <source>
        <dbReference type="Pfam" id="PF10415"/>
    </source>
</evidence>
<gene>
    <name evidence="3" type="ORF">A7K69_16130</name>
</gene>
<dbReference type="PANTHER" id="PTHR42696">
    <property type="entry name" value="ASPARTATE AMMONIA-LYASE"/>
    <property type="match status" value="1"/>
</dbReference>
<evidence type="ECO:0000313" key="4">
    <source>
        <dbReference type="Proteomes" id="UP000078290"/>
    </source>
</evidence>
<dbReference type="InterPro" id="IPR008948">
    <property type="entry name" value="L-Aspartase-like"/>
</dbReference>
<dbReference type="SUPFAM" id="SSF48557">
    <property type="entry name" value="L-aspartase-like"/>
    <property type="match status" value="1"/>
</dbReference>
<organism evidence="3 4">
    <name type="scientific">Parageobacillus thermoglucosidasius</name>
    <name type="common">Geobacillus thermoglucosidasius</name>
    <dbReference type="NCBI Taxonomy" id="1426"/>
    <lineage>
        <taxon>Bacteria</taxon>
        <taxon>Bacillati</taxon>
        <taxon>Bacillota</taxon>
        <taxon>Bacilli</taxon>
        <taxon>Bacillales</taxon>
        <taxon>Anoxybacillaceae</taxon>
        <taxon>Parageobacillus</taxon>
    </lineage>
</organism>
<protein>
    <recommendedName>
        <fullName evidence="2">Fumarase C C-terminal domain-containing protein</fullName>
    </recommendedName>
</protein>
<dbReference type="EMBL" id="LXMA01000002">
    <property type="protein sequence ID" value="OAT74087.1"/>
    <property type="molecule type" value="Genomic_DNA"/>
</dbReference>
<reference evidence="4" key="1">
    <citation type="submission" date="2016-05" db="EMBL/GenBank/DDBJ databases">
        <authorList>
            <person name="Wang W."/>
            <person name="Zhu L."/>
        </authorList>
    </citation>
    <scope>NUCLEOTIDE SEQUENCE [LARGE SCALE GENOMIC DNA]</scope>
    <source>
        <strain evidence="4">W-2</strain>
    </source>
</reference>
<feature type="domain" description="Fumarase C C-terminal" evidence="2">
    <location>
        <begin position="40"/>
        <end position="68"/>
    </location>
</feature>
<comment type="caution">
    <text evidence="3">The sequence shown here is derived from an EMBL/GenBank/DDBJ whole genome shotgun (WGS) entry which is preliminary data.</text>
</comment>
<sequence length="68" mass="7347">MPQSIAIINNAFRVFADCCLKGIEANEGHLKEAEKSAGGITAVNPHIGYEAAARIAKEAILEGKYFRE</sequence>
<dbReference type="GO" id="GO:0008797">
    <property type="term" value="F:aspartate ammonia-lyase activity"/>
    <property type="evidence" value="ECO:0007669"/>
    <property type="project" value="TreeGrafter"/>
</dbReference>
<keyword evidence="1" id="KW-0456">Lyase</keyword>